<dbReference type="InterPro" id="IPR050256">
    <property type="entry name" value="Glycosyltransferase_2"/>
</dbReference>
<dbReference type="Proteomes" id="UP000559182">
    <property type="component" value="Unassembled WGS sequence"/>
</dbReference>
<feature type="transmembrane region" description="Helical" evidence="8">
    <location>
        <begin position="244"/>
        <end position="265"/>
    </location>
</feature>
<dbReference type="CDD" id="cd04187">
    <property type="entry name" value="DPM1_like_bac"/>
    <property type="match status" value="1"/>
</dbReference>
<dbReference type="RefSeq" id="WP_343066050.1">
    <property type="nucleotide sequence ID" value="NZ_JACHVQ010000005.1"/>
</dbReference>
<evidence type="ECO:0000256" key="6">
    <source>
        <dbReference type="ARBA" id="ARBA00022989"/>
    </source>
</evidence>
<sequence length="335" mass="36616">MTAPAPSSRPPTAGHPVVSVVVPMYNEEAVLPLFVERLRPVLDDLGAGYEVVVVDDGSTDTTPVVLQRVLREWPNVRVVRLRANAGHQAAISAGLQRALGDWVVTIDADLQDPPETIARMYAAATAEHVDVVYGVRTDRTTDSAFKRHTAGAFYRMMRRLAKLDISQDAGDFRMMSRSTVDAINALPEHNRVLRLVVPTLGFPSTTVDYKRDPRAAGESKYPLRKMISLTLDSVTGFSQAPLRFATWFSLLGFVVAALVLVYVVWSKLAGGTTSGWASTVVILAVFSALQLLCLGILGEYVGRTYAALQQRPSYYIAYDSDHTGPLHGETDEPVD</sequence>
<keyword evidence="7 8" id="KW-0472">Membrane</keyword>
<dbReference type="Pfam" id="PF00535">
    <property type="entry name" value="Glycos_transf_2"/>
    <property type="match status" value="1"/>
</dbReference>
<comment type="similarity">
    <text evidence="2">Belongs to the glycosyltransferase 2 family.</text>
</comment>
<dbReference type="Gene3D" id="3.90.550.10">
    <property type="entry name" value="Spore Coat Polysaccharide Biosynthesis Protein SpsA, Chain A"/>
    <property type="match status" value="1"/>
</dbReference>
<keyword evidence="5 8" id="KW-0812">Transmembrane</keyword>
<evidence type="ECO:0000256" key="2">
    <source>
        <dbReference type="ARBA" id="ARBA00006739"/>
    </source>
</evidence>
<dbReference type="GO" id="GO:0005886">
    <property type="term" value="C:plasma membrane"/>
    <property type="evidence" value="ECO:0007669"/>
    <property type="project" value="TreeGrafter"/>
</dbReference>
<dbReference type="PANTHER" id="PTHR48090">
    <property type="entry name" value="UNDECAPRENYL-PHOSPHATE 4-DEOXY-4-FORMAMIDO-L-ARABINOSE TRANSFERASE-RELATED"/>
    <property type="match status" value="1"/>
</dbReference>
<evidence type="ECO:0000256" key="5">
    <source>
        <dbReference type="ARBA" id="ARBA00022692"/>
    </source>
</evidence>
<dbReference type="AlphaFoldDB" id="A0A839ND57"/>
<protein>
    <submittedName>
        <fullName evidence="10">Dolichol-phosphate mannosyltransferase</fullName>
        <ecNumber evidence="10">2.4.1.83</ecNumber>
    </submittedName>
</protein>
<comment type="caution">
    <text evidence="10">The sequence shown here is derived from an EMBL/GenBank/DDBJ whole genome shotgun (WGS) entry which is preliminary data.</text>
</comment>
<evidence type="ECO:0000256" key="3">
    <source>
        <dbReference type="ARBA" id="ARBA00022676"/>
    </source>
</evidence>
<evidence type="ECO:0000256" key="4">
    <source>
        <dbReference type="ARBA" id="ARBA00022679"/>
    </source>
</evidence>
<feature type="domain" description="Glycosyltransferase 2-like" evidence="9">
    <location>
        <begin position="19"/>
        <end position="180"/>
    </location>
</feature>
<dbReference type="GO" id="GO:0004582">
    <property type="term" value="F:dolichyl-phosphate beta-D-mannosyltransferase activity"/>
    <property type="evidence" value="ECO:0007669"/>
    <property type="project" value="UniProtKB-EC"/>
</dbReference>
<dbReference type="EMBL" id="JACHVQ010000005">
    <property type="protein sequence ID" value="MBB2894263.1"/>
    <property type="molecule type" value="Genomic_DNA"/>
</dbReference>
<evidence type="ECO:0000259" key="9">
    <source>
        <dbReference type="Pfam" id="PF00535"/>
    </source>
</evidence>
<dbReference type="SUPFAM" id="SSF53448">
    <property type="entry name" value="Nucleotide-diphospho-sugar transferases"/>
    <property type="match status" value="1"/>
</dbReference>
<comment type="subcellular location">
    <subcellularLocation>
        <location evidence="1">Membrane</location>
        <topology evidence="1">Multi-pass membrane protein</topology>
    </subcellularLocation>
</comment>
<evidence type="ECO:0000256" key="8">
    <source>
        <dbReference type="SAM" id="Phobius"/>
    </source>
</evidence>
<dbReference type="EC" id="2.4.1.83" evidence="10"/>
<keyword evidence="6 8" id="KW-1133">Transmembrane helix</keyword>
<keyword evidence="3 10" id="KW-0328">Glycosyltransferase</keyword>
<evidence type="ECO:0000313" key="11">
    <source>
        <dbReference type="Proteomes" id="UP000559182"/>
    </source>
</evidence>
<dbReference type="InterPro" id="IPR001173">
    <property type="entry name" value="Glyco_trans_2-like"/>
</dbReference>
<keyword evidence="4 10" id="KW-0808">Transferase</keyword>
<dbReference type="InterPro" id="IPR029044">
    <property type="entry name" value="Nucleotide-diphossugar_trans"/>
</dbReference>
<evidence type="ECO:0000256" key="7">
    <source>
        <dbReference type="ARBA" id="ARBA00023136"/>
    </source>
</evidence>
<dbReference type="PANTHER" id="PTHR48090:SF1">
    <property type="entry name" value="PROPHAGE BACTOPRENOL GLUCOSYL TRANSFERASE HOMOLOG"/>
    <property type="match status" value="1"/>
</dbReference>
<evidence type="ECO:0000313" key="10">
    <source>
        <dbReference type="EMBL" id="MBB2894263.1"/>
    </source>
</evidence>
<gene>
    <name evidence="10" type="ORF">FHU39_004305</name>
</gene>
<reference evidence="10 11" key="1">
    <citation type="submission" date="2020-08" db="EMBL/GenBank/DDBJ databases">
        <title>Sequencing the genomes of 1000 actinobacteria strains.</title>
        <authorList>
            <person name="Klenk H.-P."/>
        </authorList>
    </citation>
    <scope>NUCLEOTIDE SEQUENCE [LARGE SCALE GENOMIC DNA]</scope>
    <source>
        <strain evidence="10 11">DSM 105369</strain>
    </source>
</reference>
<accession>A0A839ND57</accession>
<organism evidence="10 11">
    <name type="scientific">Flexivirga oryzae</name>
    <dbReference type="NCBI Taxonomy" id="1794944"/>
    <lineage>
        <taxon>Bacteria</taxon>
        <taxon>Bacillati</taxon>
        <taxon>Actinomycetota</taxon>
        <taxon>Actinomycetes</taxon>
        <taxon>Micrococcales</taxon>
        <taxon>Dermacoccaceae</taxon>
        <taxon>Flexivirga</taxon>
    </lineage>
</organism>
<evidence type="ECO:0000256" key="1">
    <source>
        <dbReference type="ARBA" id="ARBA00004141"/>
    </source>
</evidence>
<feature type="transmembrane region" description="Helical" evidence="8">
    <location>
        <begin position="277"/>
        <end position="301"/>
    </location>
</feature>
<keyword evidence="11" id="KW-1185">Reference proteome</keyword>
<name>A0A839ND57_9MICO</name>
<proteinExistence type="inferred from homology"/>